<organism evidence="1 2">
    <name type="scientific">Streptomyces mutabilis</name>
    <dbReference type="NCBI Taxonomy" id="67332"/>
    <lineage>
        <taxon>Bacteria</taxon>
        <taxon>Bacillati</taxon>
        <taxon>Actinomycetota</taxon>
        <taxon>Actinomycetes</taxon>
        <taxon>Kitasatosporales</taxon>
        <taxon>Streptomycetaceae</taxon>
        <taxon>Streptomyces</taxon>
    </lineage>
</organism>
<evidence type="ECO:0000313" key="2">
    <source>
        <dbReference type="Proteomes" id="UP000029095"/>
    </source>
</evidence>
<protein>
    <submittedName>
        <fullName evidence="1">Uncharacterized protein</fullName>
    </submittedName>
</protein>
<dbReference type="AlphaFoldDB" id="A0A086MR39"/>
<sequence length="85" mass="9206">MNASTTVTAQGLPERRFPHQSLGMRCPWVKDNASEFCGTWMEVAHGARLGCRSLPVGHPPGEDHRDRLMECMLGLSATRSGPAGS</sequence>
<dbReference type="EMBL" id="JNFQ01000007">
    <property type="protein sequence ID" value="KFG71357.1"/>
    <property type="molecule type" value="Genomic_DNA"/>
</dbReference>
<name>A0A086MR39_9ACTN</name>
<keyword evidence="2" id="KW-1185">Reference proteome</keyword>
<dbReference type="HOGENOM" id="CLU_2511309_0_0_11"/>
<dbReference type="STRING" id="1915400.FM21_34220"/>
<comment type="caution">
    <text evidence="1">The sequence shown here is derived from an EMBL/GenBank/DDBJ whole genome shotgun (WGS) entry which is preliminary data.</text>
</comment>
<dbReference type="Proteomes" id="UP000029095">
    <property type="component" value="Unassembled WGS sequence"/>
</dbReference>
<accession>A0A086MR39</accession>
<proteinExistence type="predicted"/>
<evidence type="ECO:0000313" key="1">
    <source>
        <dbReference type="EMBL" id="KFG71357.1"/>
    </source>
</evidence>
<gene>
    <name evidence="1" type="ORF">FM21_34220</name>
</gene>
<reference evidence="1 2" key="1">
    <citation type="submission" date="2014-05" db="EMBL/GenBank/DDBJ databases">
        <title>Complete genome sequence of the Streptomyces mutabilis TRM45540.</title>
        <authorList>
            <person name="Luo X."/>
            <person name="Zhang L."/>
        </authorList>
    </citation>
    <scope>NUCLEOTIDE SEQUENCE [LARGE SCALE GENOMIC DNA]</scope>
    <source>
        <strain evidence="1 2">TRM45540</strain>
    </source>
</reference>